<evidence type="ECO:0000313" key="2">
    <source>
        <dbReference type="EMBL" id="GBG11988.1"/>
    </source>
</evidence>
<feature type="transmembrane region" description="Helical" evidence="1">
    <location>
        <begin position="17"/>
        <end position="36"/>
    </location>
</feature>
<sequence length="175" mass="20164">MRATERKRRPFMTPAKWIWMVSAALLTFLIWLGLYYRDIQLPHWSAEAEAKQRIVATGEISNVERLNKHIWDETVWVGFGAGEQDDYHYVFLRSDETTLTVDASDVLGEDELKAQFRSSKPGTNIVRVQAGLFRGAPAWEIYYSAASDGGVQYFYDFYTFDKDGKLIDSYRLPSS</sequence>
<proteinExistence type="predicted"/>
<protein>
    <recommendedName>
        <fullName evidence="4">DUF5590 domain-containing protein</fullName>
    </recommendedName>
</protein>
<keyword evidence="1" id="KW-1133">Transmembrane helix</keyword>
<dbReference type="AlphaFoldDB" id="A0A2R5F2Y3"/>
<gene>
    <name evidence="2" type="ORF">PAT3040_06848</name>
</gene>
<dbReference type="SUPFAM" id="SSF54403">
    <property type="entry name" value="Cystatin/monellin"/>
    <property type="match status" value="1"/>
</dbReference>
<name>A0A2R5F2Y3_9BACL</name>
<evidence type="ECO:0000313" key="3">
    <source>
        <dbReference type="Proteomes" id="UP000245202"/>
    </source>
</evidence>
<evidence type="ECO:0008006" key="4">
    <source>
        <dbReference type="Google" id="ProtNLM"/>
    </source>
</evidence>
<organism evidence="2 3">
    <name type="scientific">Paenibacillus agaridevorans</name>
    <dbReference type="NCBI Taxonomy" id="171404"/>
    <lineage>
        <taxon>Bacteria</taxon>
        <taxon>Bacillati</taxon>
        <taxon>Bacillota</taxon>
        <taxon>Bacilli</taxon>
        <taxon>Bacillales</taxon>
        <taxon>Paenibacillaceae</taxon>
        <taxon>Paenibacillus</taxon>
    </lineage>
</organism>
<keyword evidence="1" id="KW-0472">Membrane</keyword>
<accession>A0A2R5F2Y3</accession>
<dbReference type="InterPro" id="IPR046350">
    <property type="entry name" value="Cystatin_sf"/>
</dbReference>
<reference evidence="2 3" key="1">
    <citation type="submission" date="2017-08" db="EMBL/GenBank/DDBJ databases">
        <title>Substantial Increase in Enzyme Production by Combined Drug-Resistance Mutations in Paenibacillus agaridevorans.</title>
        <authorList>
            <person name="Tanaka Y."/>
            <person name="Funane K."/>
            <person name="Hosaka T."/>
            <person name="Shiwa Y."/>
            <person name="Fujita N."/>
            <person name="Miyazaki T."/>
            <person name="Yoshikawa H."/>
            <person name="Murakami K."/>
            <person name="Kasahara K."/>
            <person name="Inaoka T."/>
            <person name="Hiraga Y."/>
            <person name="Ochi K."/>
        </authorList>
    </citation>
    <scope>NUCLEOTIDE SEQUENCE [LARGE SCALE GENOMIC DNA]</scope>
    <source>
        <strain evidence="2 3">T-3040</strain>
    </source>
</reference>
<evidence type="ECO:0000256" key="1">
    <source>
        <dbReference type="SAM" id="Phobius"/>
    </source>
</evidence>
<keyword evidence="1" id="KW-0812">Transmembrane</keyword>
<dbReference type="EMBL" id="BDQX01000458">
    <property type="protein sequence ID" value="GBG11988.1"/>
    <property type="molecule type" value="Genomic_DNA"/>
</dbReference>
<comment type="caution">
    <text evidence="2">The sequence shown here is derived from an EMBL/GenBank/DDBJ whole genome shotgun (WGS) entry which is preliminary data.</text>
</comment>
<dbReference type="Gene3D" id="3.10.450.40">
    <property type="match status" value="1"/>
</dbReference>
<keyword evidence="3" id="KW-1185">Reference proteome</keyword>
<dbReference type="Proteomes" id="UP000245202">
    <property type="component" value="Unassembled WGS sequence"/>
</dbReference>